<proteinExistence type="predicted"/>
<gene>
    <name evidence="2" type="ORF">OSB1V03_LOCUS23421</name>
</gene>
<evidence type="ECO:0000313" key="3">
    <source>
        <dbReference type="Proteomes" id="UP000759131"/>
    </source>
</evidence>
<dbReference type="OrthoDB" id="6511608at2759"/>
<keyword evidence="1" id="KW-0812">Transmembrane</keyword>
<dbReference type="EMBL" id="OC913007">
    <property type="protein sequence ID" value="CAD7651556.1"/>
    <property type="molecule type" value="Genomic_DNA"/>
</dbReference>
<dbReference type="EMBL" id="CAJPIZ010058432">
    <property type="protein sequence ID" value="CAG2123476.1"/>
    <property type="molecule type" value="Genomic_DNA"/>
</dbReference>
<keyword evidence="3" id="KW-1185">Reference proteome</keyword>
<name>A0A7R9M178_9ACAR</name>
<reference evidence="2" key="1">
    <citation type="submission" date="2020-11" db="EMBL/GenBank/DDBJ databases">
        <authorList>
            <person name="Tran Van P."/>
        </authorList>
    </citation>
    <scope>NUCLEOTIDE SEQUENCE</scope>
</reference>
<dbReference type="AlphaFoldDB" id="A0A7R9M178"/>
<keyword evidence="1" id="KW-1133">Transmembrane helix</keyword>
<evidence type="ECO:0000313" key="2">
    <source>
        <dbReference type="EMBL" id="CAD7651556.1"/>
    </source>
</evidence>
<accession>A0A7R9M178</accession>
<dbReference type="Proteomes" id="UP000759131">
    <property type="component" value="Unassembled WGS sequence"/>
</dbReference>
<protein>
    <submittedName>
        <fullName evidence="2">Uncharacterized protein</fullName>
    </submittedName>
</protein>
<feature type="transmembrane region" description="Helical" evidence="1">
    <location>
        <begin position="12"/>
        <end position="32"/>
    </location>
</feature>
<keyword evidence="1" id="KW-0472">Membrane</keyword>
<evidence type="ECO:0000256" key="1">
    <source>
        <dbReference type="SAM" id="Phobius"/>
    </source>
</evidence>
<organism evidence="2">
    <name type="scientific">Medioppia subpectinata</name>
    <dbReference type="NCBI Taxonomy" id="1979941"/>
    <lineage>
        <taxon>Eukaryota</taxon>
        <taxon>Metazoa</taxon>
        <taxon>Ecdysozoa</taxon>
        <taxon>Arthropoda</taxon>
        <taxon>Chelicerata</taxon>
        <taxon>Arachnida</taxon>
        <taxon>Acari</taxon>
        <taxon>Acariformes</taxon>
        <taxon>Sarcoptiformes</taxon>
        <taxon>Oribatida</taxon>
        <taxon>Brachypylina</taxon>
        <taxon>Oppioidea</taxon>
        <taxon>Oppiidae</taxon>
        <taxon>Medioppia</taxon>
    </lineage>
</organism>
<sequence length="45" mass="5120">MVGQYFKRKRYFVEIFIQSSLGIGIAVMSPFLSWKCLSIGGLAYN</sequence>